<dbReference type="CDD" id="cd00882">
    <property type="entry name" value="Ras_like_GTPase"/>
    <property type="match status" value="1"/>
</dbReference>
<evidence type="ECO:0000313" key="3">
    <source>
        <dbReference type="Proteomes" id="UP000717328"/>
    </source>
</evidence>
<dbReference type="Gene3D" id="3.40.50.300">
    <property type="entry name" value="P-loop containing nucleotide triphosphate hydrolases"/>
    <property type="match status" value="1"/>
</dbReference>
<dbReference type="GO" id="GO:0005525">
    <property type="term" value="F:GTP binding"/>
    <property type="evidence" value="ECO:0007669"/>
    <property type="project" value="InterPro"/>
</dbReference>
<dbReference type="OrthoDB" id="8954335at2759"/>
<dbReference type="SUPFAM" id="SSF52540">
    <property type="entry name" value="P-loop containing nucleoside triphosphate hydrolases"/>
    <property type="match status" value="1"/>
</dbReference>
<comment type="caution">
    <text evidence="2">The sequence shown here is derived from an EMBL/GenBank/DDBJ whole genome shotgun (WGS) entry which is preliminary data.</text>
</comment>
<dbReference type="InterPro" id="IPR027417">
    <property type="entry name" value="P-loop_NTPase"/>
</dbReference>
<organism evidence="2 3">
    <name type="scientific">Sphagnurus paluster</name>
    <dbReference type="NCBI Taxonomy" id="117069"/>
    <lineage>
        <taxon>Eukaryota</taxon>
        <taxon>Fungi</taxon>
        <taxon>Dikarya</taxon>
        <taxon>Basidiomycota</taxon>
        <taxon>Agaricomycotina</taxon>
        <taxon>Agaricomycetes</taxon>
        <taxon>Agaricomycetidae</taxon>
        <taxon>Agaricales</taxon>
        <taxon>Tricholomatineae</taxon>
        <taxon>Lyophyllaceae</taxon>
        <taxon>Sphagnurus</taxon>
    </lineage>
</organism>
<dbReference type="EMBL" id="JABCKI010000023">
    <property type="protein sequence ID" value="KAG5654005.1"/>
    <property type="molecule type" value="Genomic_DNA"/>
</dbReference>
<reference evidence="2" key="2">
    <citation type="submission" date="2021-10" db="EMBL/GenBank/DDBJ databases">
        <title>Phylogenomics reveals ancestral predisposition of the termite-cultivated fungus Termitomyces towards a domesticated lifestyle.</title>
        <authorList>
            <person name="Auxier B."/>
            <person name="Grum-Grzhimaylo A."/>
            <person name="Cardenas M.E."/>
            <person name="Lodge J.D."/>
            <person name="Laessoe T."/>
            <person name="Pedersen O."/>
            <person name="Smith M.E."/>
            <person name="Kuyper T.W."/>
            <person name="Franco-Molano E.A."/>
            <person name="Baroni T.J."/>
            <person name="Aanen D.K."/>
        </authorList>
    </citation>
    <scope>NUCLEOTIDE SEQUENCE</scope>
    <source>
        <strain evidence="2">D49</strain>
    </source>
</reference>
<gene>
    <name evidence="2" type="ORF">H0H81_008314</name>
</gene>
<dbReference type="AlphaFoldDB" id="A0A9P7GRE3"/>
<protein>
    <recommendedName>
        <fullName evidence="1">G domain-containing protein</fullName>
    </recommendedName>
</protein>
<keyword evidence="3" id="KW-1185">Reference proteome</keyword>
<proteinExistence type="predicted"/>
<reference evidence="2" key="1">
    <citation type="submission" date="2021-02" db="EMBL/GenBank/DDBJ databases">
        <authorList>
            <person name="Nieuwenhuis M."/>
            <person name="Van De Peppel L.J.J."/>
        </authorList>
    </citation>
    <scope>NUCLEOTIDE SEQUENCE</scope>
    <source>
        <strain evidence="2">D49</strain>
    </source>
</reference>
<evidence type="ECO:0000313" key="2">
    <source>
        <dbReference type="EMBL" id="KAG5654005.1"/>
    </source>
</evidence>
<dbReference type="Pfam" id="PF01926">
    <property type="entry name" value="MMR_HSR1"/>
    <property type="match status" value="1"/>
</dbReference>
<accession>A0A9P7GRE3</accession>
<sequence length="116" mass="12930">MPFQEIADFQEPIRLHNAHPEDTIREGDAVVLVLGLAGSGKSTFINTIFGQEIAKVGHDLDPGTTVPEYYTLRRGHPKNPTERHIHIIDTPGLDAGYVESAEALTAIRDWLVKRFQ</sequence>
<name>A0A9P7GRE3_9AGAR</name>
<dbReference type="InterPro" id="IPR006073">
    <property type="entry name" value="GTP-bd"/>
</dbReference>
<feature type="domain" description="G" evidence="1">
    <location>
        <begin position="31"/>
        <end position="99"/>
    </location>
</feature>
<dbReference type="Proteomes" id="UP000717328">
    <property type="component" value="Unassembled WGS sequence"/>
</dbReference>
<evidence type="ECO:0000259" key="1">
    <source>
        <dbReference type="Pfam" id="PF01926"/>
    </source>
</evidence>